<dbReference type="Gene3D" id="2.60.200.20">
    <property type="match status" value="1"/>
</dbReference>
<dbReference type="Proteomes" id="UP000481153">
    <property type="component" value="Unassembled WGS sequence"/>
</dbReference>
<protein>
    <recommendedName>
        <fullName evidence="2">FHA domain-containing protein</fullName>
    </recommendedName>
</protein>
<dbReference type="SMART" id="SM00240">
    <property type="entry name" value="FHA"/>
    <property type="match status" value="1"/>
</dbReference>
<feature type="domain" description="FHA" evidence="2">
    <location>
        <begin position="112"/>
        <end position="171"/>
    </location>
</feature>
<dbReference type="SUPFAM" id="SSF49879">
    <property type="entry name" value="SMAD/FHA domain"/>
    <property type="match status" value="1"/>
</dbReference>
<comment type="caution">
    <text evidence="3">The sequence shown here is derived from an EMBL/GenBank/DDBJ whole genome shotgun (WGS) entry which is preliminary data.</text>
</comment>
<organism evidence="3 4">
    <name type="scientific">Aphanomyces euteiches</name>
    <dbReference type="NCBI Taxonomy" id="100861"/>
    <lineage>
        <taxon>Eukaryota</taxon>
        <taxon>Sar</taxon>
        <taxon>Stramenopiles</taxon>
        <taxon>Oomycota</taxon>
        <taxon>Saprolegniomycetes</taxon>
        <taxon>Saprolegniales</taxon>
        <taxon>Verrucalvaceae</taxon>
        <taxon>Aphanomyces</taxon>
    </lineage>
</organism>
<name>A0A6G0X2J4_9STRA</name>
<dbReference type="VEuPathDB" id="FungiDB:AeMF1_018882"/>
<accession>A0A6G0X2J4</accession>
<dbReference type="Pfam" id="PF12770">
    <property type="entry name" value="CHAT"/>
    <property type="match status" value="1"/>
</dbReference>
<evidence type="ECO:0000313" key="3">
    <source>
        <dbReference type="EMBL" id="KAF0734132.1"/>
    </source>
</evidence>
<dbReference type="EMBL" id="VJMJ01000117">
    <property type="protein sequence ID" value="KAF0734132.1"/>
    <property type="molecule type" value="Genomic_DNA"/>
</dbReference>
<dbReference type="Pfam" id="PF00498">
    <property type="entry name" value="FHA"/>
    <property type="match status" value="1"/>
</dbReference>
<proteinExistence type="predicted"/>
<dbReference type="PANTHER" id="PTHR23308">
    <property type="entry name" value="NUCLEAR INHIBITOR OF PROTEIN PHOSPHATASE-1"/>
    <property type="match status" value="1"/>
</dbReference>
<dbReference type="PROSITE" id="PS50006">
    <property type="entry name" value="FHA_DOMAIN"/>
    <property type="match status" value="1"/>
</dbReference>
<evidence type="ECO:0000256" key="1">
    <source>
        <dbReference type="SAM" id="MobiDB-lite"/>
    </source>
</evidence>
<dbReference type="CDD" id="cd00060">
    <property type="entry name" value="FHA"/>
    <property type="match status" value="1"/>
</dbReference>
<sequence length="743" mass="82987">MEKKHRLASDGENEPSPKRASYTASPLALIAIKVNPEVTQQVECLSPLNSSNDDDCHPELSQLTRYKENEKKGTMRLKLDDATKASMSHYDLTSLENGELVDIELGHDDRSVTLGREIFTSNVQKATATALGLGRLSSRHCLVEWRADDQFALYVTDLSSTNGTFINSTRIAAEKPTRVTHGDVIQLAFVKHRPSIGCKLRYVVDDPRICRIDTPYRSPVTTLGHNVLGILFAGPLCYYDGPKLRSHDTLNFQKEYDGLKESLVKAANMTSNPHVDGCGIPMVQAPPKIDISVSFATLDALHMMVSSKCRVLHYSGHGSASCLYFESDERQGLADPIPYSTLVNVLRGPGQHHLRLVVVNSCNSEHIAKAFVDCGVPHVIAIRGDTVVEDSEAVHFTQSFYLNLATGLYTVEECFRNALTTISCSPHRTVLPTERFKSVDKFTLLPEDDSHHEVIFPGVAVPSAMHIPYDARFLNLWNCPLPPLCQNFRFRSIEMLRLCGYLTEESDIMFKRWIWITGPPGVGKTQLAYACASYLNPRMAFLGGIYVLNVATFCDDSNSAIMTNSFHPNEELYDKLDCELDELRSKASRRMQRLHKLTRHIHGVPMLVVLDGCEPLLHDATIFAAFINNKLTDNIGLKVITTSQYFYHTDRVHDHGLYVFNTKPLTRRASAKLLVDIVASRKMSIHTMQRSPLYDSKLADSPENIVHVLSAHPKIRDLCGIPKAIVQCAEELKQTGNVDALIK</sequence>
<dbReference type="AlphaFoldDB" id="A0A6G0X2J4"/>
<feature type="region of interest" description="Disordered" evidence="1">
    <location>
        <begin position="1"/>
        <end position="21"/>
    </location>
</feature>
<reference evidence="3 4" key="1">
    <citation type="submission" date="2019-07" db="EMBL/GenBank/DDBJ databases">
        <title>Genomics analysis of Aphanomyces spp. identifies a new class of oomycete effector associated with host adaptation.</title>
        <authorList>
            <person name="Gaulin E."/>
        </authorList>
    </citation>
    <scope>NUCLEOTIDE SEQUENCE [LARGE SCALE GENOMIC DNA]</scope>
    <source>
        <strain evidence="3 4">ATCC 201684</strain>
    </source>
</reference>
<dbReference type="InterPro" id="IPR000253">
    <property type="entry name" value="FHA_dom"/>
</dbReference>
<dbReference type="InterPro" id="IPR027417">
    <property type="entry name" value="P-loop_NTPase"/>
</dbReference>
<dbReference type="InterPro" id="IPR008984">
    <property type="entry name" value="SMAD_FHA_dom_sf"/>
</dbReference>
<dbReference type="Gene3D" id="3.40.50.300">
    <property type="entry name" value="P-loop containing nucleotide triphosphate hydrolases"/>
    <property type="match status" value="1"/>
</dbReference>
<dbReference type="InterPro" id="IPR024983">
    <property type="entry name" value="CHAT_dom"/>
</dbReference>
<keyword evidence="4" id="KW-1185">Reference proteome</keyword>
<evidence type="ECO:0000259" key="2">
    <source>
        <dbReference type="PROSITE" id="PS50006"/>
    </source>
</evidence>
<gene>
    <name evidence="3" type="ORF">Ae201684_009000</name>
</gene>
<dbReference type="InterPro" id="IPR050923">
    <property type="entry name" value="Cell_Proc_Reg/RNA_Proc"/>
</dbReference>
<dbReference type="SUPFAM" id="SSF52540">
    <property type="entry name" value="P-loop containing nucleoside triphosphate hydrolases"/>
    <property type="match status" value="1"/>
</dbReference>
<evidence type="ECO:0000313" key="4">
    <source>
        <dbReference type="Proteomes" id="UP000481153"/>
    </source>
</evidence>